<evidence type="ECO:0000313" key="3">
    <source>
        <dbReference type="Proteomes" id="UP000692954"/>
    </source>
</evidence>
<keyword evidence="3" id="KW-1185">Reference proteome</keyword>
<reference evidence="2" key="1">
    <citation type="submission" date="2021-01" db="EMBL/GenBank/DDBJ databases">
        <authorList>
            <consortium name="Genoscope - CEA"/>
            <person name="William W."/>
        </authorList>
    </citation>
    <scope>NUCLEOTIDE SEQUENCE</scope>
</reference>
<comment type="caution">
    <text evidence="2">The sequence shown here is derived from an EMBL/GenBank/DDBJ whole genome shotgun (WGS) entry which is preliminary data.</text>
</comment>
<protein>
    <submittedName>
        <fullName evidence="2">Uncharacterized protein</fullName>
    </submittedName>
</protein>
<keyword evidence="1" id="KW-1133">Transmembrane helix</keyword>
<dbReference type="OrthoDB" id="311634at2759"/>
<name>A0A8S1Q9X7_9CILI</name>
<feature type="transmembrane region" description="Helical" evidence="1">
    <location>
        <begin position="789"/>
        <end position="809"/>
    </location>
</feature>
<accession>A0A8S1Q9X7</accession>
<keyword evidence="1" id="KW-0812">Transmembrane</keyword>
<dbReference type="EMBL" id="CAJJDN010000097">
    <property type="protein sequence ID" value="CAD8111220.1"/>
    <property type="molecule type" value="Genomic_DNA"/>
</dbReference>
<dbReference type="AlphaFoldDB" id="A0A8S1Q9X7"/>
<sequence length="863" mass="101575">MNQLSDIQKKYDEKIKDFATQIRFIKSNTNIENYFQNINQPSRIILFLGFRLNVFEQYIDNLERKSLKYHGEFITIYEIKQNGKDYFFINSPHSLLFYQNLNNFQKICASKIILEQILLTFKKPIHVIINYTQILGNDSKEKQEMLLSLEFLKFGKVQLKEQKISFIEEIYDRQNYVYLKSLNPNNQIQFKSLRKEEIIKSIIKNDDFVNIKQVELPQDISYGAMTVTMSKLQEKLIKIINKTIENFQQQLYYLQQIPKLDEEQDLNNSIKRYLQNVNDQIKYEQKPLLEHVDQIFDKINQVNQNSGNELNQNLKKLNRLYFDVFLKDIKQTFEDMEIKQFQLNLNQISQIQEFLLRYHKHQFKNVVIITIQNLVLNVSFWNQFSHILLENKLYQMKQISHSVQSEPQGEGMNKGVFFFGKSRVGKSTLINLIQDHKCLTVEKQYVIYVINNAVFKIEHGCMSETQKISGLRIDDIWYFDCPGFDDNISEYARIAHRISLYNYLKKFRSIVGFLVIDGSIRDAQIIKDSIDPIYLLIEDKHQLQIEHNKWLSLILVKTKPNTRRDYIENWQNAYHGLLEGKYSFYQQMYQNDNSCIDFQKSKGKPQLPDQQTIENYLLGVKNQIINIVQNQLQNRDRISLKFELYMETKLFYLIEVGITMLKHKIEQILFNLSNQLNFYILYNRDNIENKQKVIEQLLKFLEDEINQNNVGGFLNNLQNWSNENQEFGDKNKFLSMLIDDILSCLKLLKYCKNRQIAPIQIKTETIKKNMNQAISYIKTIINTYSGLQIAFGISTVIITIATLGFALIAEGALTALAATALRTGITSAGGGFVTGTLGISVEIFQKGILSHYYRNYLEEQQKK</sequence>
<gene>
    <name evidence="2" type="ORF">PSON_ATCC_30995.1.T0970180</name>
</gene>
<proteinExistence type="predicted"/>
<evidence type="ECO:0000256" key="1">
    <source>
        <dbReference type="SAM" id="Phobius"/>
    </source>
</evidence>
<evidence type="ECO:0000313" key="2">
    <source>
        <dbReference type="EMBL" id="CAD8111220.1"/>
    </source>
</evidence>
<keyword evidence="1" id="KW-0472">Membrane</keyword>
<dbReference type="Proteomes" id="UP000692954">
    <property type="component" value="Unassembled WGS sequence"/>
</dbReference>
<organism evidence="2 3">
    <name type="scientific">Paramecium sonneborni</name>
    <dbReference type="NCBI Taxonomy" id="65129"/>
    <lineage>
        <taxon>Eukaryota</taxon>
        <taxon>Sar</taxon>
        <taxon>Alveolata</taxon>
        <taxon>Ciliophora</taxon>
        <taxon>Intramacronucleata</taxon>
        <taxon>Oligohymenophorea</taxon>
        <taxon>Peniculida</taxon>
        <taxon>Parameciidae</taxon>
        <taxon>Paramecium</taxon>
    </lineage>
</organism>